<dbReference type="AlphaFoldDB" id="A0A2R6AYX1"/>
<evidence type="ECO:0000313" key="1">
    <source>
        <dbReference type="EMBL" id="PSN91574.1"/>
    </source>
</evidence>
<reference evidence="1 2" key="1">
    <citation type="submission" date="2017-04" db="EMBL/GenBank/DDBJ databases">
        <title>Novel microbial lineages endemic to geothermal iron-oxide mats fill important gaps in the evolutionary history of Archaea.</title>
        <authorList>
            <person name="Jay Z.J."/>
            <person name="Beam J.P."/>
            <person name="Dlakic M."/>
            <person name="Rusch D.B."/>
            <person name="Kozubal M.A."/>
            <person name="Inskeep W.P."/>
        </authorList>
    </citation>
    <scope>NUCLEOTIDE SEQUENCE [LARGE SCALE GENOMIC DNA]</scope>
    <source>
        <strain evidence="1">ECH_B_SAG-M15</strain>
    </source>
</reference>
<evidence type="ECO:0000313" key="2">
    <source>
        <dbReference type="Proteomes" id="UP000240490"/>
    </source>
</evidence>
<proteinExistence type="predicted"/>
<sequence>MDKVLAQSVILMVMLTLASSTTLVYLRYVEPNTPQAKAEAQVFTRDAASLFYASTSELYKDSVNKSVFWFIPPQNTIGSWMCRDLVGTRYGVYSAPCADMVVANNSVTRSFTTSFWDYYAVMVYLPKGTPQLNLTFNWWLTSPDPVGWVWLGAFIIKGDATGVGEVPFDVVESAPFYWSSEFLGGTRSGIFQGLTTQGGYTLAVLLEYLPSYAMHISYGFTLKLASQSIIKVILPAANYSVALTSGSQRYGVKSGPVAVFNIKSNQISGQLKVYYNSALVAETNSSLQAGEEVVFYVDPSSQQPPQTLLTLNTPVQVLTSNDTLTVKYAGVNATIKLNAELLGGGISSAWIIALVGCQEKCVVMIQPA</sequence>
<accession>A0A2R6AYX1</accession>
<comment type="caution">
    <text evidence="1">The sequence shown here is derived from an EMBL/GenBank/DDBJ whole genome shotgun (WGS) entry which is preliminary data.</text>
</comment>
<gene>
    <name evidence="1" type="ORF">B9Q08_02575</name>
</gene>
<protein>
    <submittedName>
        <fullName evidence="1">Uncharacterized protein</fullName>
    </submittedName>
</protein>
<dbReference type="Proteomes" id="UP000240490">
    <property type="component" value="Unassembled WGS sequence"/>
</dbReference>
<name>A0A2R6AYX1_9ARCH</name>
<dbReference type="EMBL" id="NEXJ01000044">
    <property type="protein sequence ID" value="PSN91574.1"/>
    <property type="molecule type" value="Genomic_DNA"/>
</dbReference>
<organism evidence="1 2">
    <name type="scientific">Candidatus Marsarchaeota G2 archaeon ECH_B_SAG-M15</name>
    <dbReference type="NCBI Taxonomy" id="1978162"/>
    <lineage>
        <taxon>Archaea</taxon>
        <taxon>Candidatus Marsarchaeota</taxon>
        <taxon>Candidatus Marsarchaeota group 2</taxon>
    </lineage>
</organism>